<evidence type="ECO:0000313" key="1">
    <source>
        <dbReference type="EMBL" id="JAH74793.1"/>
    </source>
</evidence>
<accession>A0A0E9VC83</accession>
<reference evidence="1" key="1">
    <citation type="submission" date="2014-11" db="EMBL/GenBank/DDBJ databases">
        <authorList>
            <person name="Amaro Gonzalez C."/>
        </authorList>
    </citation>
    <scope>NUCLEOTIDE SEQUENCE</scope>
</reference>
<sequence length="47" mass="5465">MRKAPFVCFYHPDKLLQSKWPTIQTKGPVCAYCKRLRAGGCFFSINR</sequence>
<organism evidence="1">
    <name type="scientific">Anguilla anguilla</name>
    <name type="common">European freshwater eel</name>
    <name type="synonym">Muraena anguilla</name>
    <dbReference type="NCBI Taxonomy" id="7936"/>
    <lineage>
        <taxon>Eukaryota</taxon>
        <taxon>Metazoa</taxon>
        <taxon>Chordata</taxon>
        <taxon>Craniata</taxon>
        <taxon>Vertebrata</taxon>
        <taxon>Euteleostomi</taxon>
        <taxon>Actinopterygii</taxon>
        <taxon>Neopterygii</taxon>
        <taxon>Teleostei</taxon>
        <taxon>Anguilliformes</taxon>
        <taxon>Anguillidae</taxon>
        <taxon>Anguilla</taxon>
    </lineage>
</organism>
<proteinExistence type="predicted"/>
<dbReference type="AlphaFoldDB" id="A0A0E9VC83"/>
<protein>
    <submittedName>
        <fullName evidence="1">Uncharacterized protein</fullName>
    </submittedName>
</protein>
<dbReference type="EMBL" id="GBXM01033784">
    <property type="protein sequence ID" value="JAH74793.1"/>
    <property type="molecule type" value="Transcribed_RNA"/>
</dbReference>
<name>A0A0E9VC83_ANGAN</name>
<reference evidence="1" key="2">
    <citation type="journal article" date="2015" name="Fish Shellfish Immunol.">
        <title>Early steps in the European eel (Anguilla anguilla)-Vibrio vulnificus interaction in the gills: Role of the RtxA13 toxin.</title>
        <authorList>
            <person name="Callol A."/>
            <person name="Pajuelo D."/>
            <person name="Ebbesson L."/>
            <person name="Teles M."/>
            <person name="MacKenzie S."/>
            <person name="Amaro C."/>
        </authorList>
    </citation>
    <scope>NUCLEOTIDE SEQUENCE</scope>
</reference>